<organism evidence="1 2">
    <name type="scientific">Camellia lanceoleosa</name>
    <dbReference type="NCBI Taxonomy" id="1840588"/>
    <lineage>
        <taxon>Eukaryota</taxon>
        <taxon>Viridiplantae</taxon>
        <taxon>Streptophyta</taxon>
        <taxon>Embryophyta</taxon>
        <taxon>Tracheophyta</taxon>
        <taxon>Spermatophyta</taxon>
        <taxon>Magnoliopsida</taxon>
        <taxon>eudicotyledons</taxon>
        <taxon>Gunneridae</taxon>
        <taxon>Pentapetalae</taxon>
        <taxon>asterids</taxon>
        <taxon>Ericales</taxon>
        <taxon>Theaceae</taxon>
        <taxon>Camellia</taxon>
    </lineage>
</organism>
<name>A0ACC0GEL7_9ERIC</name>
<reference evidence="1 2" key="1">
    <citation type="journal article" date="2022" name="Plant J.">
        <title>Chromosome-level genome of Camellia lanceoleosa provides a valuable resource for understanding genome evolution and self-incompatibility.</title>
        <authorList>
            <person name="Gong W."/>
            <person name="Xiao S."/>
            <person name="Wang L."/>
            <person name="Liao Z."/>
            <person name="Chang Y."/>
            <person name="Mo W."/>
            <person name="Hu G."/>
            <person name="Li W."/>
            <person name="Zhao G."/>
            <person name="Zhu H."/>
            <person name="Hu X."/>
            <person name="Ji K."/>
            <person name="Xiang X."/>
            <person name="Song Q."/>
            <person name="Yuan D."/>
            <person name="Jin S."/>
            <person name="Zhang L."/>
        </authorList>
    </citation>
    <scope>NUCLEOTIDE SEQUENCE [LARGE SCALE GENOMIC DNA]</scope>
    <source>
        <strain evidence="1">SQ_2022a</strain>
    </source>
</reference>
<proteinExistence type="predicted"/>
<dbReference type="Proteomes" id="UP001060215">
    <property type="component" value="Chromosome 10"/>
</dbReference>
<sequence>MGGNGNGKRKKRREKFNRVNLFERVREPYDEEYNVSPFGRNIEQCDETEYPVNPFLTKTEQHDEWIVLIKEMLEEVKRPSKLSIYKVPNKLVKIKEDAYTPNIVSIGPFHHHNKELLAFEEHKRRYMVHLLARTLEAEEANRDECANAILGLVEEARRCYSEYIDLDKHKLAMILLVDGCFILELFLRYSVIENQEEKEEEDVVNDDPVVPRGSSIDPIINDSRIVATLQHDLALLENQIPFFVLQTLFDLINKSVTLPHTLTKYALLFFQSALGFSDESVASKSLDVTGDHLLHILHNFHVPKTLHKGLKTLHKNHEDDPHGLQIYGFTDCATQLLKAGIQLHGNTEAIAEENFFAIEFHDGVVKMSSLRIHEATESIFRNLIAFEQCNIIGSSHCIASYAFLMRSILRSSHDVDLLKEKKIIKDLNGGDSVAAGSGGGGGEDLAIFFKSLCEGVVLKDFYFSGLCEEVLFPKFDCSIIFRRNCYSR</sequence>
<gene>
    <name evidence="1" type="ORF">LOK49_LG10G02240</name>
</gene>
<dbReference type="EMBL" id="CM045767">
    <property type="protein sequence ID" value="KAI7998872.1"/>
    <property type="molecule type" value="Genomic_DNA"/>
</dbReference>
<accession>A0ACC0GEL7</accession>
<keyword evidence="2" id="KW-1185">Reference proteome</keyword>
<comment type="caution">
    <text evidence="1">The sequence shown here is derived from an EMBL/GenBank/DDBJ whole genome shotgun (WGS) entry which is preliminary data.</text>
</comment>
<protein>
    <submittedName>
        <fullName evidence="1">UPF0481 protein</fullName>
    </submittedName>
</protein>
<evidence type="ECO:0000313" key="2">
    <source>
        <dbReference type="Proteomes" id="UP001060215"/>
    </source>
</evidence>
<evidence type="ECO:0000313" key="1">
    <source>
        <dbReference type="EMBL" id="KAI7998872.1"/>
    </source>
</evidence>